<sequence>MKPFLWFISRSCFPILVLMKLVKLSSLRSLFLFILIAWAPYLFSQEDPHDRPKKLEILIPESAKDGPWSEDPNEFKDIDFLGDFSEGNSKQALERTEEYFSTAMDGFRKVSDNIKSKREKEEGKVLDSERFPWQRKTRLENAERVWNRELTRARLDSVKNLSLAMKNLDKIANPNIRKSESFLELQAGVYREFIKHQYALKNFNQSAEFLEKYISLDPKFNDEAEPHRILSHCYERLYLSAKKSGHPEGMDYYKDRRKKHGILYAEKAYGRNSYEFKKVLELFARE</sequence>
<reference evidence="1 2" key="1">
    <citation type="submission" date="2017-07" db="EMBL/GenBank/DDBJ databases">
        <title>Leptospira spp. isolated from tropical soils.</title>
        <authorList>
            <person name="Thibeaux R."/>
            <person name="Iraola G."/>
            <person name="Ferres I."/>
            <person name="Bierque E."/>
            <person name="Girault D."/>
            <person name="Soupe-Gilbert M.-E."/>
            <person name="Picardeau M."/>
            <person name="Goarant C."/>
        </authorList>
    </citation>
    <scope>NUCLEOTIDE SEQUENCE [LARGE SCALE GENOMIC DNA]</scope>
    <source>
        <strain evidence="1 2">MCA1-C-A1</strain>
    </source>
</reference>
<dbReference type="AlphaFoldDB" id="A0A2M9XCJ6"/>
<comment type="caution">
    <text evidence="1">The sequence shown here is derived from an EMBL/GenBank/DDBJ whole genome shotgun (WGS) entry which is preliminary data.</text>
</comment>
<dbReference type="NCBIfam" id="NF047449">
    <property type="entry name" value="Lepto_FcpA_rel"/>
    <property type="match status" value="1"/>
</dbReference>
<dbReference type="OrthoDB" id="341660at2"/>
<dbReference type="Proteomes" id="UP000232196">
    <property type="component" value="Unassembled WGS sequence"/>
</dbReference>
<gene>
    <name evidence="1" type="ORF">CH357_10225</name>
</gene>
<protein>
    <submittedName>
        <fullName evidence="1">Uncharacterized protein</fullName>
    </submittedName>
</protein>
<name>A0A2M9XCJ6_9LEPT</name>
<keyword evidence="2" id="KW-1185">Reference proteome</keyword>
<evidence type="ECO:0000313" key="2">
    <source>
        <dbReference type="Proteomes" id="UP000232196"/>
    </source>
</evidence>
<evidence type="ECO:0000313" key="1">
    <source>
        <dbReference type="EMBL" id="PJZ25302.1"/>
    </source>
</evidence>
<accession>A0A2M9XCJ6</accession>
<organism evidence="1 2">
    <name type="scientific">Leptospira hartskeerlii</name>
    <dbReference type="NCBI Taxonomy" id="2023177"/>
    <lineage>
        <taxon>Bacteria</taxon>
        <taxon>Pseudomonadati</taxon>
        <taxon>Spirochaetota</taxon>
        <taxon>Spirochaetia</taxon>
        <taxon>Leptospirales</taxon>
        <taxon>Leptospiraceae</taxon>
        <taxon>Leptospira</taxon>
    </lineage>
</organism>
<proteinExistence type="predicted"/>
<dbReference type="EMBL" id="NPDN01000005">
    <property type="protein sequence ID" value="PJZ25302.1"/>
    <property type="molecule type" value="Genomic_DNA"/>
</dbReference>